<dbReference type="Pfam" id="PF02191">
    <property type="entry name" value="OLF"/>
    <property type="match status" value="1"/>
</dbReference>
<accession>A0A8S1GQM4</accession>
<dbReference type="Proteomes" id="UP000835052">
    <property type="component" value="Unassembled WGS sequence"/>
</dbReference>
<dbReference type="InterPro" id="IPR003112">
    <property type="entry name" value="Olfac-like_dom"/>
</dbReference>
<comment type="caution">
    <text evidence="3">Lacks conserved residue(s) required for the propagation of feature annotation.</text>
</comment>
<evidence type="ECO:0000256" key="1">
    <source>
        <dbReference type="ARBA" id="ARBA00004613"/>
    </source>
</evidence>
<dbReference type="PROSITE" id="PS51132">
    <property type="entry name" value="OLF"/>
    <property type="match status" value="1"/>
</dbReference>
<proteinExistence type="predicted"/>
<organism evidence="5 6">
    <name type="scientific">Caenorhabditis auriculariae</name>
    <dbReference type="NCBI Taxonomy" id="2777116"/>
    <lineage>
        <taxon>Eukaryota</taxon>
        <taxon>Metazoa</taxon>
        <taxon>Ecdysozoa</taxon>
        <taxon>Nematoda</taxon>
        <taxon>Chromadorea</taxon>
        <taxon>Rhabditida</taxon>
        <taxon>Rhabditina</taxon>
        <taxon>Rhabditomorpha</taxon>
        <taxon>Rhabditoidea</taxon>
        <taxon>Rhabditidae</taxon>
        <taxon>Peloderinae</taxon>
        <taxon>Caenorhabditis</taxon>
    </lineage>
</organism>
<comment type="subcellular location">
    <subcellularLocation>
        <location evidence="1">Secreted</location>
    </subcellularLocation>
</comment>
<name>A0A8S1GQM4_9PELO</name>
<evidence type="ECO:0000256" key="3">
    <source>
        <dbReference type="PROSITE-ProRule" id="PRU00446"/>
    </source>
</evidence>
<reference evidence="5" key="1">
    <citation type="submission" date="2020-10" db="EMBL/GenBank/DDBJ databases">
        <authorList>
            <person name="Kikuchi T."/>
        </authorList>
    </citation>
    <scope>NUCLEOTIDE SEQUENCE</scope>
    <source>
        <strain evidence="5">NKZ352</strain>
    </source>
</reference>
<sequence>MRYQTWRINKQEINQMRLEMIGRRPLTSAPHLFLGETGTYVLCMMSSTDNTGMPISAKDILKNWSPWLALLLSCAVIVYQYERIESLQSIRKKRDLYQRDTELFLPLFAQISRKHFRRICAQNSNYLEKSIVKSKTEASSKKLENSVAKTTKSLTTKKKKCDPGVTFGRPELVASRPNSEGAALRDGDSWHVFEYSNGYTMLSFVDGKSLNDSNPLQVYQLPYAFDGTDNTVSNGTVYFSHDEDLIGFDLARRTTRQGRILSEKKPLYTNSSSRLDVQVDEHGLWVLYRQSGESYLTATRLHPASLVMLASWSLADLPLENLCNTFVRCAVLFAVRCPPDGDVTAQAVYDFHSHTYINGRTYLWKGISGPVSSVQYDPTSHAVAVFASGNIFTIPTTN</sequence>
<dbReference type="EMBL" id="CAJGYM010000001">
    <property type="protein sequence ID" value="CAD6184933.1"/>
    <property type="molecule type" value="Genomic_DNA"/>
</dbReference>
<dbReference type="AlphaFoldDB" id="A0A8S1GQM4"/>
<keyword evidence="6" id="KW-1185">Reference proteome</keyword>
<dbReference type="GO" id="GO:0007165">
    <property type="term" value="P:signal transduction"/>
    <property type="evidence" value="ECO:0007669"/>
    <property type="project" value="TreeGrafter"/>
</dbReference>
<gene>
    <name evidence="5" type="ORF">CAUJ_LOCUS852</name>
</gene>
<dbReference type="GO" id="GO:0005615">
    <property type="term" value="C:extracellular space"/>
    <property type="evidence" value="ECO:0007669"/>
    <property type="project" value="TreeGrafter"/>
</dbReference>
<comment type="caution">
    <text evidence="5">The sequence shown here is derived from an EMBL/GenBank/DDBJ whole genome shotgun (WGS) entry which is preliminary data.</text>
</comment>
<feature type="domain" description="Olfactomedin-like" evidence="4">
    <location>
        <begin position="160"/>
        <end position="398"/>
    </location>
</feature>
<dbReference type="SMART" id="SM00284">
    <property type="entry name" value="OLF"/>
    <property type="match status" value="1"/>
</dbReference>
<protein>
    <recommendedName>
        <fullName evidence="4">Olfactomedin-like domain-containing protein</fullName>
    </recommendedName>
</protein>
<dbReference type="PANTHER" id="PTHR23192">
    <property type="entry name" value="OLFACTOMEDIN-RELATED"/>
    <property type="match status" value="1"/>
</dbReference>
<evidence type="ECO:0000313" key="5">
    <source>
        <dbReference type="EMBL" id="CAD6184933.1"/>
    </source>
</evidence>
<keyword evidence="2" id="KW-0964">Secreted</keyword>
<evidence type="ECO:0000313" key="6">
    <source>
        <dbReference type="Proteomes" id="UP000835052"/>
    </source>
</evidence>
<dbReference type="InterPro" id="IPR050605">
    <property type="entry name" value="Olfactomedin-like_domain"/>
</dbReference>
<evidence type="ECO:0000259" key="4">
    <source>
        <dbReference type="PROSITE" id="PS51132"/>
    </source>
</evidence>
<dbReference type="OrthoDB" id="8626508at2759"/>
<evidence type="ECO:0000256" key="2">
    <source>
        <dbReference type="ARBA" id="ARBA00022525"/>
    </source>
</evidence>
<dbReference type="PANTHER" id="PTHR23192:SF35">
    <property type="entry name" value="OLFACTOMEDIN-LIKE DOMAIN-CONTAINING PROTEIN"/>
    <property type="match status" value="1"/>
</dbReference>